<dbReference type="RefSeq" id="WP_131838936.1">
    <property type="nucleotide sequence ID" value="NZ_SLWB01000005.1"/>
</dbReference>
<reference evidence="2 3" key="1">
    <citation type="submission" date="2019-03" db="EMBL/GenBank/DDBJ databases">
        <title>Genomic Encyclopedia of Archaeal and Bacterial Type Strains, Phase II (KMG-II): from individual species to whole genera.</title>
        <authorList>
            <person name="Goeker M."/>
        </authorList>
    </citation>
    <scope>NUCLEOTIDE SEQUENCE [LARGE SCALE GENOMIC DNA]</scope>
    <source>
        <strain evidence="2 3">RL-C</strain>
    </source>
</reference>
<comment type="caution">
    <text evidence="2">The sequence shown here is derived from an EMBL/GenBank/DDBJ whole genome shotgun (WGS) entry which is preliminary data.</text>
</comment>
<evidence type="ECO:0000259" key="1">
    <source>
        <dbReference type="PROSITE" id="PS50112"/>
    </source>
</evidence>
<dbReference type="OrthoDB" id="1012192at2"/>
<dbReference type="AlphaFoldDB" id="A0A4R2ENQ5"/>
<accession>A0A4R2ENQ5</accession>
<dbReference type="EMBL" id="SLWB01000005">
    <property type="protein sequence ID" value="TCN68922.1"/>
    <property type="molecule type" value="Genomic_DNA"/>
</dbReference>
<dbReference type="Gene3D" id="3.30.450.20">
    <property type="entry name" value="PAS domain"/>
    <property type="match status" value="1"/>
</dbReference>
<evidence type="ECO:0000313" key="2">
    <source>
        <dbReference type="EMBL" id="TCN68922.1"/>
    </source>
</evidence>
<dbReference type="PROSITE" id="PS50112">
    <property type="entry name" value="PAS"/>
    <property type="match status" value="1"/>
</dbReference>
<protein>
    <recommendedName>
        <fullName evidence="1">PAS domain-containing protein</fullName>
    </recommendedName>
</protein>
<dbReference type="InterPro" id="IPR000014">
    <property type="entry name" value="PAS"/>
</dbReference>
<name>A0A4R2ENQ5_9BACT</name>
<gene>
    <name evidence="2" type="ORF">CLV25_105124</name>
</gene>
<keyword evidence="3" id="KW-1185">Reference proteome</keyword>
<evidence type="ECO:0000313" key="3">
    <source>
        <dbReference type="Proteomes" id="UP000294830"/>
    </source>
</evidence>
<feature type="domain" description="PAS" evidence="1">
    <location>
        <begin position="1"/>
        <end position="34"/>
    </location>
</feature>
<dbReference type="Proteomes" id="UP000294830">
    <property type="component" value="Unassembled WGS sequence"/>
</dbReference>
<proteinExistence type="predicted"/>
<organism evidence="2 3">
    <name type="scientific">Acetobacteroides hydrogenigenes</name>
    <dbReference type="NCBI Taxonomy" id="979970"/>
    <lineage>
        <taxon>Bacteria</taxon>
        <taxon>Pseudomonadati</taxon>
        <taxon>Bacteroidota</taxon>
        <taxon>Bacteroidia</taxon>
        <taxon>Bacteroidales</taxon>
        <taxon>Rikenellaceae</taxon>
        <taxon>Acetobacteroides</taxon>
    </lineage>
</organism>
<sequence length="111" mass="12382">MEFDFFKTIGGSITVSDTEGNVLYMNDKAAEVFGSMVGKNMMGCHKASSQEIIGRLIANAETNAYTIEKGDVKKIIYQTPWYKDGEVAGLVEFSFVIPFEMPHYVRTPKAE</sequence>